<comment type="caution">
    <text evidence="1">The sequence shown here is derived from an EMBL/GenBank/DDBJ whole genome shotgun (WGS) entry which is preliminary data.</text>
</comment>
<dbReference type="EMBL" id="JAFKCS010000001">
    <property type="protein sequence ID" value="MBN7818676.1"/>
    <property type="molecule type" value="Genomic_DNA"/>
</dbReference>
<proteinExistence type="predicted"/>
<organism evidence="1 2">
    <name type="scientific">Bowmanella yangjiangensis</name>
    <dbReference type="NCBI Taxonomy" id="2811230"/>
    <lineage>
        <taxon>Bacteria</taxon>
        <taxon>Pseudomonadati</taxon>
        <taxon>Pseudomonadota</taxon>
        <taxon>Gammaproteobacteria</taxon>
        <taxon>Alteromonadales</taxon>
        <taxon>Alteromonadaceae</taxon>
        <taxon>Bowmanella</taxon>
    </lineage>
</organism>
<sequence>MESQLVLSSIWEDDSLFEVRISGSNSVFAGRADCYTNREEIEQLGKILEKFPTSVKDEFEFKSRSRPDLSYFSISGLCTDRSGHTLLLITIAHIESFTNSRNESYKVNFDLKVEPQAINLFGKQLQRIAVEPLAESEAVLKSAI</sequence>
<dbReference type="RefSeq" id="WP_206592489.1">
    <property type="nucleotide sequence ID" value="NZ_JAFKCS010000001.1"/>
</dbReference>
<gene>
    <name evidence="1" type="ORF">J0A65_02305</name>
</gene>
<evidence type="ECO:0000313" key="2">
    <source>
        <dbReference type="Proteomes" id="UP000663992"/>
    </source>
</evidence>
<evidence type="ECO:0000313" key="1">
    <source>
        <dbReference type="EMBL" id="MBN7818676.1"/>
    </source>
</evidence>
<name>A0ABS3CNJ3_9ALTE</name>
<reference evidence="1 2" key="1">
    <citation type="submission" date="2021-03" db="EMBL/GenBank/DDBJ databases">
        <title>novel species isolated from a fishpond in China.</title>
        <authorList>
            <person name="Lu H."/>
            <person name="Cai Z."/>
        </authorList>
    </citation>
    <scope>NUCLEOTIDE SEQUENCE [LARGE SCALE GENOMIC DNA]</scope>
    <source>
        <strain evidence="1 2">Y57</strain>
    </source>
</reference>
<dbReference type="Proteomes" id="UP000663992">
    <property type="component" value="Unassembled WGS sequence"/>
</dbReference>
<accession>A0ABS3CNJ3</accession>
<keyword evidence="2" id="KW-1185">Reference proteome</keyword>
<protein>
    <recommendedName>
        <fullName evidence="3">DUF1795 domain-containing protein</fullName>
    </recommendedName>
</protein>
<evidence type="ECO:0008006" key="3">
    <source>
        <dbReference type="Google" id="ProtNLM"/>
    </source>
</evidence>